<comment type="similarity">
    <text evidence="4">Belongs to the glycosyltransferase GT106 family.</text>
</comment>
<evidence type="ECO:0000256" key="16">
    <source>
        <dbReference type="ARBA" id="ARBA00030350"/>
    </source>
</evidence>
<evidence type="ECO:0000256" key="8">
    <source>
        <dbReference type="ARBA" id="ARBA00022824"/>
    </source>
</evidence>
<dbReference type="Proteomes" id="UP000306102">
    <property type="component" value="Unassembled WGS sequence"/>
</dbReference>
<evidence type="ECO:0000256" key="14">
    <source>
        <dbReference type="ARBA" id="ARBA00025803"/>
    </source>
</evidence>
<proteinExistence type="inferred from homology"/>
<keyword evidence="7 18" id="KW-0812">Transmembrane</keyword>
<protein>
    <recommendedName>
        <fullName evidence="15">GDP-fucose protein O-fucosyltransferase 2</fullName>
    </recommendedName>
    <alternativeName>
        <fullName evidence="16">O-fucosyltransferase family protein</fullName>
    </alternativeName>
</protein>
<keyword evidence="8" id="KW-0256">Endoplasmic reticulum</keyword>
<evidence type="ECO:0000313" key="20">
    <source>
        <dbReference type="Proteomes" id="UP000306102"/>
    </source>
</evidence>
<keyword evidence="6" id="KW-0808">Transferase</keyword>
<dbReference type="GO" id="GO:0005783">
    <property type="term" value="C:endoplasmic reticulum"/>
    <property type="evidence" value="ECO:0007669"/>
    <property type="project" value="UniProtKB-SubCell"/>
</dbReference>
<evidence type="ECO:0000256" key="15">
    <source>
        <dbReference type="ARBA" id="ARBA00026232"/>
    </source>
</evidence>
<evidence type="ECO:0000313" key="19">
    <source>
        <dbReference type="EMBL" id="THG05672.1"/>
    </source>
</evidence>
<evidence type="ECO:0000256" key="12">
    <source>
        <dbReference type="ARBA" id="ARBA00023253"/>
    </source>
</evidence>
<dbReference type="AlphaFoldDB" id="A0A4S4DRB3"/>
<feature type="compositionally biased region" description="Basic and acidic residues" evidence="17">
    <location>
        <begin position="14"/>
        <end position="25"/>
    </location>
</feature>
<dbReference type="Pfam" id="PF10250">
    <property type="entry name" value="O-FucT"/>
    <property type="match status" value="1"/>
</dbReference>
<dbReference type="InterPro" id="IPR019378">
    <property type="entry name" value="GDP-Fuc_O-FucTrfase"/>
</dbReference>
<dbReference type="Gene3D" id="3.40.50.11350">
    <property type="match status" value="1"/>
</dbReference>
<comment type="caution">
    <text evidence="19">The sequence shown here is derived from an EMBL/GenBank/DDBJ whole genome shotgun (WGS) entry which is preliminary data.</text>
</comment>
<evidence type="ECO:0000256" key="1">
    <source>
        <dbReference type="ARBA" id="ARBA00004167"/>
    </source>
</evidence>
<feature type="compositionally biased region" description="Polar residues" evidence="17">
    <location>
        <begin position="831"/>
        <end position="845"/>
    </location>
</feature>
<evidence type="ECO:0000256" key="11">
    <source>
        <dbReference type="ARBA" id="ARBA00023180"/>
    </source>
</evidence>
<dbReference type="PANTHER" id="PTHR13398">
    <property type="entry name" value="GDP-FUCOSE PROTEIN O-FUCOSYLTRANSFERASE 2"/>
    <property type="match status" value="1"/>
</dbReference>
<dbReference type="InterPro" id="IPR045130">
    <property type="entry name" value="OFUT2-like"/>
</dbReference>
<dbReference type="GO" id="GO:0046922">
    <property type="term" value="F:peptide-O-fucosyltransferase activity"/>
    <property type="evidence" value="ECO:0007669"/>
    <property type="project" value="InterPro"/>
</dbReference>
<name>A0A4S4DRB3_CAMSN</name>
<evidence type="ECO:0000256" key="17">
    <source>
        <dbReference type="SAM" id="MobiDB-lite"/>
    </source>
</evidence>
<evidence type="ECO:0000256" key="6">
    <source>
        <dbReference type="ARBA" id="ARBA00022679"/>
    </source>
</evidence>
<reference evidence="19 20" key="1">
    <citation type="journal article" date="2018" name="Proc. Natl. Acad. Sci. U.S.A.">
        <title>Draft genome sequence of Camellia sinensis var. sinensis provides insights into the evolution of the tea genome and tea quality.</title>
        <authorList>
            <person name="Wei C."/>
            <person name="Yang H."/>
            <person name="Wang S."/>
            <person name="Zhao J."/>
            <person name="Liu C."/>
            <person name="Gao L."/>
            <person name="Xia E."/>
            <person name="Lu Y."/>
            <person name="Tai Y."/>
            <person name="She G."/>
            <person name="Sun J."/>
            <person name="Cao H."/>
            <person name="Tong W."/>
            <person name="Gao Q."/>
            <person name="Li Y."/>
            <person name="Deng W."/>
            <person name="Jiang X."/>
            <person name="Wang W."/>
            <person name="Chen Q."/>
            <person name="Zhang S."/>
            <person name="Li H."/>
            <person name="Wu J."/>
            <person name="Wang P."/>
            <person name="Li P."/>
            <person name="Shi C."/>
            <person name="Zheng F."/>
            <person name="Jian J."/>
            <person name="Huang B."/>
            <person name="Shan D."/>
            <person name="Shi M."/>
            <person name="Fang C."/>
            <person name="Yue Y."/>
            <person name="Li F."/>
            <person name="Li D."/>
            <person name="Wei S."/>
            <person name="Han B."/>
            <person name="Jiang C."/>
            <person name="Yin Y."/>
            <person name="Xia T."/>
            <person name="Zhang Z."/>
            <person name="Bennetzen J.L."/>
            <person name="Zhao S."/>
            <person name="Wan X."/>
        </authorList>
    </citation>
    <scope>NUCLEOTIDE SEQUENCE [LARGE SCALE GENOMIC DNA]</scope>
    <source>
        <strain evidence="20">cv. Shuchazao</strain>
        <tissue evidence="19">Leaf</tissue>
    </source>
</reference>
<dbReference type="Pfam" id="PF10173">
    <property type="entry name" value="Mit_KHE1"/>
    <property type="match status" value="1"/>
</dbReference>
<gene>
    <name evidence="19" type="ORF">TEA_013322</name>
</gene>
<evidence type="ECO:0000256" key="9">
    <source>
        <dbReference type="ARBA" id="ARBA00022989"/>
    </source>
</evidence>
<feature type="region of interest" description="Disordered" evidence="17">
    <location>
        <begin position="1"/>
        <end position="42"/>
    </location>
</feature>
<dbReference type="GO" id="GO:0006004">
    <property type="term" value="P:fucose metabolic process"/>
    <property type="evidence" value="ECO:0007669"/>
    <property type="project" value="UniProtKB-KW"/>
</dbReference>
<keyword evidence="10 18" id="KW-0472">Membrane</keyword>
<keyword evidence="20" id="KW-1185">Reference proteome</keyword>
<keyword evidence="9 18" id="KW-1133">Transmembrane helix</keyword>
<comment type="subcellular location">
    <subcellularLocation>
        <location evidence="2">Endoplasmic reticulum</location>
    </subcellularLocation>
    <subcellularLocation>
        <location evidence="1">Membrane</location>
        <topology evidence="1">Single-pass membrane protein</topology>
    </subcellularLocation>
</comment>
<keyword evidence="13" id="KW-0119">Carbohydrate metabolism</keyword>
<dbReference type="GO" id="GO:0016020">
    <property type="term" value="C:membrane"/>
    <property type="evidence" value="ECO:0007669"/>
    <property type="project" value="UniProtKB-SubCell"/>
</dbReference>
<evidence type="ECO:0000256" key="13">
    <source>
        <dbReference type="ARBA" id="ARBA00023277"/>
    </source>
</evidence>
<evidence type="ECO:0000256" key="10">
    <source>
        <dbReference type="ARBA" id="ARBA00023136"/>
    </source>
</evidence>
<keyword evidence="5" id="KW-0328">Glycosyltransferase</keyword>
<evidence type="ECO:0000256" key="7">
    <source>
        <dbReference type="ARBA" id="ARBA00022692"/>
    </source>
</evidence>
<organism evidence="19 20">
    <name type="scientific">Camellia sinensis var. sinensis</name>
    <name type="common">China tea</name>
    <dbReference type="NCBI Taxonomy" id="542762"/>
    <lineage>
        <taxon>Eukaryota</taxon>
        <taxon>Viridiplantae</taxon>
        <taxon>Streptophyta</taxon>
        <taxon>Embryophyta</taxon>
        <taxon>Tracheophyta</taxon>
        <taxon>Spermatophyta</taxon>
        <taxon>Magnoliopsida</taxon>
        <taxon>eudicotyledons</taxon>
        <taxon>Gunneridae</taxon>
        <taxon>Pentapetalae</taxon>
        <taxon>asterids</taxon>
        <taxon>Ericales</taxon>
        <taxon>Theaceae</taxon>
        <taxon>Camellia</taxon>
    </lineage>
</organism>
<feature type="compositionally biased region" description="Basic and acidic residues" evidence="17">
    <location>
        <begin position="846"/>
        <end position="855"/>
    </location>
</feature>
<evidence type="ECO:0000256" key="2">
    <source>
        <dbReference type="ARBA" id="ARBA00004240"/>
    </source>
</evidence>
<keyword evidence="11" id="KW-0325">Glycoprotein</keyword>
<evidence type="ECO:0000256" key="18">
    <source>
        <dbReference type="SAM" id="Phobius"/>
    </source>
</evidence>
<sequence>MDRGESSSDEEEDRQTLIDQNERLPARSPPKRSTFHIDDDNEDEFKLRNGGNNHSRNLNLHRFTFNKRFLFAIFLPLFIIIVYFTTDIKNLFQTGVLNTNFDSSQNLMRDSELQALYLLRQQQLGLFKLWKDTFATDSNPNPNSTALFEDLKSGVLSQISINKQIQKVLLSTHRSGNSLDSEDNVTDPTVGGYGGVDRCRNIDQNLSGRKTIEWNPKSNKYLFAICVSGQMSNHLICLEKHMFFAALLNRVLVIPSPKVDYEFSRVLDIDHINKCLGKKVVVTFEEFAEAKKNHLHIDKFMCYFSSPEPCFMDAERVKKLKSLGISMNKLEPAWVEDVKKPTKRTMQDVMDKFSSNDNVIAVGDVFFADLEQDLVMQPGGPLAHKCKTLIEPSRLIMLTAQRFIQTFLGKRFIALHFRRHGFLVFWVCVTVTKPLDIVKSLTWGICILLCIFPLFPIADGAFMQGTSIARIINAKKPSCFYPVPQAAECISQVVERANAPVVYLSTDAAESETSLLQSLVVLNGKSVPLVQRPARNKDEKWDALLYRHGLEGDPQVEAMLDKTICAMSTVFIGASGSTFTEDIRRIRKDWGSVSLCDEYLCQADMARKGCPGVYCQLTMPSNLGGIYKLHLEHMSSGKITTGGAVLQREIHSNPHQFQLWRHKTVSALFLNSNFISLTSSIDHSTIESQSSHIPSTFKELWKKISSSNVKSSGSNAELLIDFASDKMNKAWTGLEKAPPGSFKNKLYGLGLRLLARVNPSEILLKSISKEVTKVEVTFPSSLNARFVRRRLRHIAIRGNAIHKKYFYGSVSLLPLTSAFTGSERLLQLVSDSSEKQNSPVATPNRSKIEHDDSENGVHNLLGPSWVLRPSQELEKLIQRGDAQDGLSKCIISDVCKTFDLNTMDVLKYRDSL</sequence>
<dbReference type="FunFam" id="3.40.50.11350:FF:000005">
    <property type="entry name" value="O-fucosyltransferase family protein"/>
    <property type="match status" value="1"/>
</dbReference>
<keyword evidence="12" id="KW-0294">Fucose metabolism</keyword>
<comment type="pathway">
    <text evidence="3">Protein modification; protein glycosylation.</text>
</comment>
<dbReference type="PANTHER" id="PTHR13398:SF0">
    <property type="entry name" value="GDP-FUCOSE PROTEIN O-FUCOSYLTRANSFERASE 2"/>
    <property type="match status" value="1"/>
</dbReference>
<dbReference type="CDD" id="cd11296">
    <property type="entry name" value="O-FucT_like"/>
    <property type="match status" value="1"/>
</dbReference>
<evidence type="ECO:0000256" key="4">
    <source>
        <dbReference type="ARBA" id="ARBA00007737"/>
    </source>
</evidence>
<evidence type="ECO:0000256" key="5">
    <source>
        <dbReference type="ARBA" id="ARBA00022676"/>
    </source>
</evidence>
<evidence type="ECO:0000256" key="3">
    <source>
        <dbReference type="ARBA" id="ARBA00004922"/>
    </source>
</evidence>
<accession>A0A4S4DRB3</accession>
<feature type="transmembrane region" description="Helical" evidence="18">
    <location>
        <begin position="69"/>
        <end position="86"/>
    </location>
</feature>
<dbReference type="InterPro" id="IPR018786">
    <property type="entry name" value="Mit_KHE1"/>
</dbReference>
<comment type="similarity">
    <text evidence="14">Belongs to the glycosyltransferase 68 family.</text>
</comment>
<feature type="region of interest" description="Disordered" evidence="17">
    <location>
        <begin position="831"/>
        <end position="855"/>
    </location>
</feature>
<dbReference type="STRING" id="542762.A0A4S4DRB3"/>
<dbReference type="EMBL" id="SDRB02010584">
    <property type="protein sequence ID" value="THG05672.1"/>
    <property type="molecule type" value="Genomic_DNA"/>
</dbReference>